<feature type="transmembrane region" description="Helical" evidence="1">
    <location>
        <begin position="78"/>
        <end position="97"/>
    </location>
</feature>
<feature type="transmembrane region" description="Helical" evidence="1">
    <location>
        <begin position="12"/>
        <end position="29"/>
    </location>
</feature>
<keyword evidence="1" id="KW-0812">Transmembrane</keyword>
<dbReference type="Proteomes" id="UP000233417">
    <property type="component" value="Unassembled WGS sequence"/>
</dbReference>
<keyword evidence="1" id="KW-0472">Membrane</keyword>
<dbReference type="EMBL" id="PHAO01000001">
    <property type="protein sequence ID" value="PKN02587.1"/>
    <property type="molecule type" value="Genomic_DNA"/>
</dbReference>
<feature type="transmembrane region" description="Helical" evidence="1">
    <location>
        <begin position="218"/>
        <end position="236"/>
    </location>
</feature>
<evidence type="ECO:0000313" key="3">
    <source>
        <dbReference type="Proteomes" id="UP000233417"/>
    </source>
</evidence>
<proteinExistence type="predicted"/>
<feature type="transmembrane region" description="Helical" evidence="1">
    <location>
        <begin position="163"/>
        <end position="180"/>
    </location>
</feature>
<sequence length="263" mass="30251">MKKKIEIKNELLYLALITLVTVYFSYTTHIAGLMYLVTGTLGLLLLLTWFVRAFALYSGRRISQYSEVIQRISIRDRFFSYFVLPSVFYISLLAYIYFNTSTIMDMVLILVASIQILILFLNVKSSLNKVYTIAAQTRAVFDFICISTYFLLLSVLIRMGLTIFPFLGLVFLSSFILFWFDVKIHSRESLVAFLLSFVSAIFVSLFACLFFSSNIFIIPAVGTLAFYLILSLWNIRFAGKVRLVDYLLPFLYSILALILILNL</sequence>
<dbReference type="AlphaFoldDB" id="A0A2N2F341"/>
<feature type="transmembrane region" description="Helical" evidence="1">
    <location>
        <begin position="139"/>
        <end position="157"/>
    </location>
</feature>
<gene>
    <name evidence="2" type="ORF">CVU76_00920</name>
</gene>
<evidence type="ECO:0000256" key="1">
    <source>
        <dbReference type="SAM" id="Phobius"/>
    </source>
</evidence>
<protein>
    <submittedName>
        <fullName evidence="2">Uncharacterized protein</fullName>
    </submittedName>
</protein>
<feature type="transmembrane region" description="Helical" evidence="1">
    <location>
        <begin position="103"/>
        <end position="123"/>
    </location>
</feature>
<reference evidence="2 3" key="1">
    <citation type="journal article" date="2017" name="ISME J.">
        <title>Potential for microbial H2 and metal transformations associated with novel bacteria and archaea in deep terrestrial subsurface sediments.</title>
        <authorList>
            <person name="Hernsdorf A.W."/>
            <person name="Amano Y."/>
            <person name="Miyakawa K."/>
            <person name="Ise K."/>
            <person name="Suzuki Y."/>
            <person name="Anantharaman K."/>
            <person name="Probst A."/>
            <person name="Burstein D."/>
            <person name="Thomas B.C."/>
            <person name="Banfield J.F."/>
        </authorList>
    </citation>
    <scope>NUCLEOTIDE SEQUENCE [LARGE SCALE GENOMIC DNA]</scope>
    <source>
        <strain evidence="2">HGW-Dojkabacteria-1</strain>
    </source>
</reference>
<feature type="transmembrane region" description="Helical" evidence="1">
    <location>
        <begin position="243"/>
        <end position="261"/>
    </location>
</feature>
<organism evidence="2 3">
    <name type="scientific">Candidatus Dojkabacteria bacterium HGW-Dojkabacteria-1</name>
    <dbReference type="NCBI Taxonomy" id="2013761"/>
    <lineage>
        <taxon>Bacteria</taxon>
        <taxon>Candidatus Dojkabacteria</taxon>
    </lineage>
</organism>
<name>A0A2N2F341_9BACT</name>
<comment type="caution">
    <text evidence="2">The sequence shown here is derived from an EMBL/GenBank/DDBJ whole genome shotgun (WGS) entry which is preliminary data.</text>
</comment>
<keyword evidence="1" id="KW-1133">Transmembrane helix</keyword>
<evidence type="ECO:0000313" key="2">
    <source>
        <dbReference type="EMBL" id="PKN02587.1"/>
    </source>
</evidence>
<accession>A0A2N2F341</accession>
<feature type="transmembrane region" description="Helical" evidence="1">
    <location>
        <begin position="192"/>
        <end position="212"/>
    </location>
</feature>
<feature type="transmembrane region" description="Helical" evidence="1">
    <location>
        <begin position="35"/>
        <end position="57"/>
    </location>
</feature>